<reference evidence="4 5" key="1">
    <citation type="submission" date="2021-03" db="EMBL/GenBank/DDBJ databases">
        <title>Genomic Encyclopedia of Type Strains, Phase III (KMG-III): the genomes of soil and plant-associated and newly described type strains.</title>
        <authorList>
            <person name="Whitman W."/>
        </authorList>
    </citation>
    <scope>NUCLEOTIDE SEQUENCE [LARGE SCALE GENOMIC DNA]</scope>
    <source>
        <strain evidence="4 5">IMMIB AFH-6</strain>
    </source>
</reference>
<dbReference type="CDD" id="cd05009">
    <property type="entry name" value="SIS_GlmS_GlmD_2"/>
    <property type="match status" value="1"/>
</dbReference>
<dbReference type="InterPro" id="IPR035490">
    <property type="entry name" value="GlmS/FrlB_SIS"/>
</dbReference>
<dbReference type="InterPro" id="IPR046348">
    <property type="entry name" value="SIS_dom_sf"/>
</dbReference>
<accession>A0ABS4SSN3</accession>
<keyword evidence="4" id="KW-0808">Transferase</keyword>
<dbReference type="EC" id="2.6.1.16" evidence="4"/>
<keyword evidence="1 4" id="KW-0032">Aminotransferase</keyword>
<protein>
    <submittedName>
        <fullName evidence="4">Glucosamine--fructose-6-phosphate aminotransferase (Isomerizing)</fullName>
        <ecNumber evidence="4">2.6.1.16</ecNumber>
    </submittedName>
</protein>
<feature type="domain" description="SIS" evidence="3">
    <location>
        <begin position="190"/>
        <end position="330"/>
    </location>
</feature>
<evidence type="ECO:0000259" key="3">
    <source>
        <dbReference type="PROSITE" id="PS51464"/>
    </source>
</evidence>
<dbReference type="RefSeq" id="WP_209770090.1">
    <property type="nucleotide sequence ID" value="NZ_JAGINP010000022.1"/>
</dbReference>
<keyword evidence="5" id="KW-1185">Reference proteome</keyword>
<evidence type="ECO:0000313" key="4">
    <source>
        <dbReference type="EMBL" id="MBP2295562.1"/>
    </source>
</evidence>
<evidence type="ECO:0000256" key="2">
    <source>
        <dbReference type="ARBA" id="ARBA00022737"/>
    </source>
</evidence>
<dbReference type="InterPro" id="IPR035466">
    <property type="entry name" value="GlmS/AgaS_SIS"/>
</dbReference>
<sequence length="340" mass="35285">MRAESLSAPDRIAAQLRANGQAYADLATLLRARPPAFAVTVARGSSGHAAAYARALFETSLGVVTAPAAPSAVTLYGARLRLKDSLVLAISQSGESPDLVTVVERARDDGALTLALVNELDSPLARAAERCLPLHAGPECSVAATKSFLCSLSAAASLVAAWRPDAELATALTALPDRLRAAAACDWSAALPILRDARSLLVVGRGYGFPVAQEMATKLKETCTLHAEALSAADLLHGPVALVHDGFPVLLVALPDATLPGVLELARRLRGQGAHLMVASPVAEALDLAHTALPLPAPLHPMLDPMMAAQAFYPLAADTALARGLDPDRPPSLSKVTRTV</sequence>
<dbReference type="PROSITE" id="PS51464">
    <property type="entry name" value="SIS"/>
    <property type="match status" value="2"/>
</dbReference>
<keyword evidence="2" id="KW-0677">Repeat</keyword>
<dbReference type="CDD" id="cd05008">
    <property type="entry name" value="SIS_GlmS_GlmD_1"/>
    <property type="match status" value="1"/>
</dbReference>
<dbReference type="InterPro" id="IPR001347">
    <property type="entry name" value="SIS_dom"/>
</dbReference>
<dbReference type="PANTHER" id="PTHR10937">
    <property type="entry name" value="GLUCOSAMINE--FRUCTOSE-6-PHOSPHATE AMINOTRANSFERASE, ISOMERIZING"/>
    <property type="match status" value="1"/>
</dbReference>
<comment type="caution">
    <text evidence="4">The sequence shown here is derived from an EMBL/GenBank/DDBJ whole genome shotgun (WGS) entry which is preliminary data.</text>
</comment>
<dbReference type="GO" id="GO:0004360">
    <property type="term" value="F:glutamine-fructose-6-phosphate transaminase (isomerizing) activity"/>
    <property type="evidence" value="ECO:0007669"/>
    <property type="project" value="UniProtKB-EC"/>
</dbReference>
<feature type="domain" description="SIS" evidence="3">
    <location>
        <begin position="26"/>
        <end position="167"/>
    </location>
</feature>
<name>A0ABS4SSN3_9PROT</name>
<dbReference type="Gene3D" id="3.40.50.10490">
    <property type="entry name" value="Glucose-6-phosphate isomerase like protein, domain 1"/>
    <property type="match status" value="2"/>
</dbReference>
<dbReference type="EMBL" id="JAGINP010000022">
    <property type="protein sequence ID" value="MBP2295562.1"/>
    <property type="molecule type" value="Genomic_DNA"/>
</dbReference>
<gene>
    <name evidence="4" type="ORF">J2851_005372</name>
</gene>
<organism evidence="4 5">
    <name type="scientific">Azospirillum rugosum</name>
    <dbReference type="NCBI Taxonomy" id="416170"/>
    <lineage>
        <taxon>Bacteria</taxon>
        <taxon>Pseudomonadati</taxon>
        <taxon>Pseudomonadota</taxon>
        <taxon>Alphaproteobacteria</taxon>
        <taxon>Rhodospirillales</taxon>
        <taxon>Azospirillaceae</taxon>
        <taxon>Azospirillum</taxon>
    </lineage>
</organism>
<dbReference type="SUPFAM" id="SSF53697">
    <property type="entry name" value="SIS domain"/>
    <property type="match status" value="1"/>
</dbReference>
<proteinExistence type="predicted"/>
<dbReference type="PANTHER" id="PTHR10937:SF8">
    <property type="entry name" value="AMINOTRANSFERASE-RELATED"/>
    <property type="match status" value="1"/>
</dbReference>
<evidence type="ECO:0000313" key="5">
    <source>
        <dbReference type="Proteomes" id="UP000781958"/>
    </source>
</evidence>
<evidence type="ECO:0000256" key="1">
    <source>
        <dbReference type="ARBA" id="ARBA00022576"/>
    </source>
</evidence>
<dbReference type="Proteomes" id="UP000781958">
    <property type="component" value="Unassembled WGS sequence"/>
</dbReference>
<dbReference type="Pfam" id="PF01380">
    <property type="entry name" value="SIS"/>
    <property type="match status" value="2"/>
</dbReference>